<keyword evidence="3" id="KW-1185">Reference proteome</keyword>
<evidence type="ECO:0000259" key="1">
    <source>
        <dbReference type="Pfam" id="PF00149"/>
    </source>
</evidence>
<protein>
    <submittedName>
        <fullName evidence="2">Calcineurin-like phosphoesterase superfamily domain-containing protein</fullName>
    </submittedName>
</protein>
<sequence length="219" mass="24186">MRIAVISDIHSNSQALYRVLEDIGQNGVDGTISLGDTIGYGDDPCGVLQLLKNNNILSTLGNHELALLNSRYRERFRGGARAAIEHHLSLIPRNDLDSMATWPFFLVESGGRFVHGLPPDSVMGYLSRTPEHQLAGIMALLPQTVSFVGHTHLLGGVVLEDRMVTRFSLGKKILFLDKACRYIINAGSVGQSRDWDGRAKYIIWDVLSGTVEPRYVTLV</sequence>
<dbReference type="InterPro" id="IPR050126">
    <property type="entry name" value="Ap4A_hydrolase"/>
</dbReference>
<name>A0A1W1ZUB5_9BACT</name>
<dbReference type="AlphaFoldDB" id="A0A1W1ZUB5"/>
<dbReference type="Proteomes" id="UP000192418">
    <property type="component" value="Unassembled WGS sequence"/>
</dbReference>
<organism evidence="2 3">
    <name type="scientific">Desulfocicer vacuolatum DSM 3385</name>
    <dbReference type="NCBI Taxonomy" id="1121400"/>
    <lineage>
        <taxon>Bacteria</taxon>
        <taxon>Pseudomonadati</taxon>
        <taxon>Thermodesulfobacteriota</taxon>
        <taxon>Desulfobacteria</taxon>
        <taxon>Desulfobacterales</taxon>
        <taxon>Desulfobacteraceae</taxon>
        <taxon>Desulfocicer</taxon>
    </lineage>
</organism>
<evidence type="ECO:0000313" key="3">
    <source>
        <dbReference type="Proteomes" id="UP000192418"/>
    </source>
</evidence>
<dbReference type="InterPro" id="IPR011152">
    <property type="entry name" value="Pesterase_MJ0912"/>
</dbReference>
<gene>
    <name evidence="2" type="ORF">SAMN02746065_103173</name>
</gene>
<dbReference type="Gene3D" id="3.60.21.10">
    <property type="match status" value="1"/>
</dbReference>
<proteinExistence type="predicted"/>
<dbReference type="RefSeq" id="WP_084067140.1">
    <property type="nucleotide sequence ID" value="NZ_FWXY01000003.1"/>
</dbReference>
<dbReference type="InterPro" id="IPR004843">
    <property type="entry name" value="Calcineurin-like_PHP"/>
</dbReference>
<dbReference type="EMBL" id="FWXY01000003">
    <property type="protein sequence ID" value="SMC51691.1"/>
    <property type="molecule type" value="Genomic_DNA"/>
</dbReference>
<dbReference type="STRING" id="1121400.SAMN02746065_103173"/>
<dbReference type="SUPFAM" id="SSF56300">
    <property type="entry name" value="Metallo-dependent phosphatases"/>
    <property type="match status" value="1"/>
</dbReference>
<dbReference type="GO" id="GO:0016791">
    <property type="term" value="F:phosphatase activity"/>
    <property type="evidence" value="ECO:0007669"/>
    <property type="project" value="TreeGrafter"/>
</dbReference>
<dbReference type="PANTHER" id="PTHR42850">
    <property type="entry name" value="METALLOPHOSPHOESTERASE"/>
    <property type="match status" value="1"/>
</dbReference>
<reference evidence="2 3" key="1">
    <citation type="submission" date="2017-04" db="EMBL/GenBank/DDBJ databases">
        <authorList>
            <person name="Afonso C.L."/>
            <person name="Miller P.J."/>
            <person name="Scott M.A."/>
            <person name="Spackman E."/>
            <person name="Goraichik I."/>
            <person name="Dimitrov K.M."/>
            <person name="Suarez D.L."/>
            <person name="Swayne D.E."/>
        </authorList>
    </citation>
    <scope>NUCLEOTIDE SEQUENCE [LARGE SCALE GENOMIC DNA]</scope>
    <source>
        <strain evidence="2 3">DSM 3385</strain>
    </source>
</reference>
<dbReference type="InterPro" id="IPR029052">
    <property type="entry name" value="Metallo-depent_PP-like"/>
</dbReference>
<dbReference type="PANTHER" id="PTHR42850:SF2">
    <property type="entry name" value="BLL5683 PROTEIN"/>
    <property type="match status" value="1"/>
</dbReference>
<dbReference type="Pfam" id="PF00149">
    <property type="entry name" value="Metallophos"/>
    <property type="match status" value="1"/>
</dbReference>
<feature type="domain" description="Calcineurin-like phosphoesterase" evidence="1">
    <location>
        <begin position="1"/>
        <end position="154"/>
    </location>
</feature>
<dbReference type="OrthoDB" id="9813918at2"/>
<dbReference type="PIRSF" id="PIRSF000883">
    <property type="entry name" value="Pesterase_MJ0912"/>
    <property type="match status" value="1"/>
</dbReference>
<accession>A0A1W1ZUB5</accession>
<dbReference type="GO" id="GO:0005737">
    <property type="term" value="C:cytoplasm"/>
    <property type="evidence" value="ECO:0007669"/>
    <property type="project" value="TreeGrafter"/>
</dbReference>
<evidence type="ECO:0000313" key="2">
    <source>
        <dbReference type="EMBL" id="SMC51691.1"/>
    </source>
</evidence>